<reference evidence="10" key="1">
    <citation type="submission" date="2020-05" db="EMBL/GenBank/DDBJ databases">
        <title>Mycena genomes resolve the evolution of fungal bioluminescence.</title>
        <authorList>
            <person name="Tsai I.J."/>
        </authorList>
    </citation>
    <scope>NUCLEOTIDE SEQUENCE</scope>
    <source>
        <strain evidence="10">CCC161011</strain>
    </source>
</reference>
<dbReference type="Pfam" id="PF00141">
    <property type="entry name" value="peroxidase"/>
    <property type="match status" value="1"/>
</dbReference>
<proteinExistence type="inferred from homology"/>
<accession>A0A8H6YPI2</accession>
<dbReference type="GO" id="GO:0020037">
    <property type="term" value="F:heme binding"/>
    <property type="evidence" value="ECO:0007669"/>
    <property type="project" value="UniProtKB-UniRule"/>
</dbReference>
<dbReference type="OrthoDB" id="2144714at2759"/>
<evidence type="ECO:0000313" key="10">
    <source>
        <dbReference type="EMBL" id="KAF7362149.1"/>
    </source>
</evidence>
<comment type="function">
    <text evidence="1">Destroys radicals which are normally produced within the cells and which are toxic to biological systems.</text>
</comment>
<dbReference type="PANTHER" id="PTHR31356">
    <property type="entry name" value="THYLAKOID LUMENAL 29 KDA PROTEIN, CHLOROPLASTIC-RELATED"/>
    <property type="match status" value="1"/>
</dbReference>
<keyword evidence="3 8" id="KW-0575">Peroxidase</keyword>
<evidence type="ECO:0000256" key="7">
    <source>
        <dbReference type="ARBA" id="ARBA00023004"/>
    </source>
</evidence>
<keyword evidence="6 8" id="KW-0560">Oxidoreductase</keyword>
<keyword evidence="11" id="KW-1185">Reference proteome</keyword>
<feature type="domain" description="Plant heme peroxidase family profile" evidence="9">
    <location>
        <begin position="41"/>
        <end position="306"/>
    </location>
</feature>
<comment type="caution">
    <text evidence="10">The sequence shown here is derived from an EMBL/GenBank/DDBJ whole genome shotgun (WGS) entry which is preliminary data.</text>
</comment>
<dbReference type="EC" id="1.11.1.-" evidence="8"/>
<evidence type="ECO:0000256" key="4">
    <source>
        <dbReference type="ARBA" id="ARBA00022617"/>
    </source>
</evidence>
<evidence type="ECO:0000256" key="3">
    <source>
        <dbReference type="ARBA" id="ARBA00022559"/>
    </source>
</evidence>
<dbReference type="PRINTS" id="PR00459">
    <property type="entry name" value="ASPEROXIDASE"/>
</dbReference>
<evidence type="ECO:0000256" key="6">
    <source>
        <dbReference type="ARBA" id="ARBA00023002"/>
    </source>
</evidence>
<keyword evidence="5" id="KW-0479">Metal-binding</keyword>
<dbReference type="GO" id="GO:0042744">
    <property type="term" value="P:hydrogen peroxide catabolic process"/>
    <property type="evidence" value="ECO:0007669"/>
    <property type="project" value="TreeGrafter"/>
</dbReference>
<dbReference type="EMBL" id="JACAZI010000004">
    <property type="protein sequence ID" value="KAF7362149.1"/>
    <property type="molecule type" value="Genomic_DNA"/>
</dbReference>
<dbReference type="SUPFAM" id="SSF48113">
    <property type="entry name" value="Heme-dependent peroxidases"/>
    <property type="match status" value="1"/>
</dbReference>
<evidence type="ECO:0000256" key="2">
    <source>
        <dbReference type="ARBA" id="ARBA00005997"/>
    </source>
</evidence>
<protein>
    <recommendedName>
        <fullName evidence="8">Peroxidase</fullName>
        <ecNumber evidence="8">1.11.1.-</ecNumber>
    </recommendedName>
</protein>
<dbReference type="PRINTS" id="PR00458">
    <property type="entry name" value="PEROXIDASE"/>
</dbReference>
<dbReference type="GO" id="GO:0046872">
    <property type="term" value="F:metal ion binding"/>
    <property type="evidence" value="ECO:0007669"/>
    <property type="project" value="UniProtKB-UniRule"/>
</dbReference>
<evidence type="ECO:0000256" key="5">
    <source>
        <dbReference type="ARBA" id="ARBA00022723"/>
    </source>
</evidence>
<dbReference type="GO" id="GO:0000302">
    <property type="term" value="P:response to reactive oxygen species"/>
    <property type="evidence" value="ECO:0007669"/>
    <property type="project" value="TreeGrafter"/>
</dbReference>
<dbReference type="AlphaFoldDB" id="A0A8H6YPI2"/>
<gene>
    <name evidence="10" type="ORF">MVEN_00560900</name>
</gene>
<dbReference type="PROSITE" id="PS50873">
    <property type="entry name" value="PEROXIDASE_4"/>
    <property type="match status" value="1"/>
</dbReference>
<dbReference type="Gene3D" id="1.10.520.10">
    <property type="match status" value="1"/>
</dbReference>
<dbReference type="Proteomes" id="UP000620124">
    <property type="component" value="Unassembled WGS sequence"/>
</dbReference>
<dbReference type="InterPro" id="IPR002207">
    <property type="entry name" value="Peroxidase_I"/>
</dbReference>
<dbReference type="InterPro" id="IPR010255">
    <property type="entry name" value="Haem_peroxidase_sf"/>
</dbReference>
<dbReference type="InterPro" id="IPR002016">
    <property type="entry name" value="Haem_peroxidase"/>
</dbReference>
<evidence type="ECO:0000259" key="9">
    <source>
        <dbReference type="PROSITE" id="PS50873"/>
    </source>
</evidence>
<name>A0A8H6YPI2_9AGAR</name>
<evidence type="ECO:0000256" key="1">
    <source>
        <dbReference type="ARBA" id="ARBA00003917"/>
    </source>
</evidence>
<keyword evidence="4" id="KW-0349">Heme</keyword>
<keyword evidence="7" id="KW-0408">Iron</keyword>
<dbReference type="Gene3D" id="1.10.420.10">
    <property type="entry name" value="Peroxidase, domain 2"/>
    <property type="match status" value="1"/>
</dbReference>
<evidence type="ECO:0000256" key="8">
    <source>
        <dbReference type="RuleBase" id="RU363051"/>
    </source>
</evidence>
<organism evidence="10 11">
    <name type="scientific">Mycena venus</name>
    <dbReference type="NCBI Taxonomy" id="2733690"/>
    <lineage>
        <taxon>Eukaryota</taxon>
        <taxon>Fungi</taxon>
        <taxon>Dikarya</taxon>
        <taxon>Basidiomycota</taxon>
        <taxon>Agaricomycotina</taxon>
        <taxon>Agaricomycetes</taxon>
        <taxon>Agaricomycetidae</taxon>
        <taxon>Agaricales</taxon>
        <taxon>Marasmiineae</taxon>
        <taxon>Mycenaceae</taxon>
        <taxon>Mycena</taxon>
    </lineage>
</organism>
<evidence type="ECO:0000313" key="11">
    <source>
        <dbReference type="Proteomes" id="UP000620124"/>
    </source>
</evidence>
<comment type="similarity">
    <text evidence="2">Belongs to the peroxidase family. Cytochrome c peroxidase subfamily.</text>
</comment>
<dbReference type="PANTHER" id="PTHR31356:SF53">
    <property type="entry name" value="HEME PEROXIDASE"/>
    <property type="match status" value="1"/>
</dbReference>
<dbReference type="InterPro" id="IPR044831">
    <property type="entry name" value="Ccp1-like"/>
</dbReference>
<sequence length="494" mass="53293">MFIPFFFILLYNRDRVGISAFIAPCDFFFPDANAGSGRSDAADWIRTAYHDMATHNVNDGTGGLDASIRFAEEQSRPENIGDGFINNTINVLGANRYVSIADTIALAAVMAFENCGGPEISYRGGRVDADGPNTPGVPEPQDSLDSHIAAFARQGFTQTEMISLVACGHSFGGVQHSLFPDVVPDLNDTTNRLSVQHFDSTFVTFDNKVASEYIAGTTGNPLVVGLNDTKNSDKRIFGSDGNATMLSFANSPELFASTCASLIARMVDTVPRGVELTEIITPLPFKPANLQLILDGDNMVFTGDFRVWNTTDTSLVVMMLYDDHAGATHNTTLAPRRLGTSFAINARYGAAWYGLDSFTFDGVAGIKNMRFSVNGKLEDQDGIGFAVQDSVLFSQSSCLFSPHPVSARIDIAVRNGVNPSRIYLEHATTDSTGRPTVIETDIAPPTQPIAANSAYSIWSHNLTDNLFYTIGAEINGAKISTWANNAGIFHSCPT</sequence>
<dbReference type="GO" id="GO:0004601">
    <property type="term" value="F:peroxidase activity"/>
    <property type="evidence" value="ECO:0007669"/>
    <property type="project" value="UniProtKB-KW"/>
</dbReference>
<dbReference type="GO" id="GO:0034599">
    <property type="term" value="P:cellular response to oxidative stress"/>
    <property type="evidence" value="ECO:0007669"/>
    <property type="project" value="InterPro"/>
</dbReference>